<evidence type="ECO:0000256" key="4">
    <source>
        <dbReference type="ARBA" id="ARBA00023136"/>
    </source>
</evidence>
<evidence type="ECO:0000256" key="3">
    <source>
        <dbReference type="ARBA" id="ARBA00022989"/>
    </source>
</evidence>
<evidence type="ECO:0000256" key="2">
    <source>
        <dbReference type="ARBA" id="ARBA00022692"/>
    </source>
</evidence>
<name>W9P1P1_FUSOX</name>
<feature type="transmembrane region" description="Helical" evidence="5">
    <location>
        <begin position="327"/>
        <end position="351"/>
    </location>
</feature>
<evidence type="ECO:0000256" key="5">
    <source>
        <dbReference type="SAM" id="Phobius"/>
    </source>
</evidence>
<dbReference type="InterPro" id="IPR045863">
    <property type="entry name" value="CorA_TM1_TM2"/>
</dbReference>
<sequence>MSARHARESNYFQVLEQVGGNWQIRNVTLEDMLLRADSPSLFFVFVPANIFRSSRCESLRRNLFHRYAIPTLLWNDLYIRANGFSGCEDIYVKGSAKAHNTWIRFLVKKHIPDLCCSKQAYDWDEMTFFTTWNPPNRNAVFCFDTPSALQNKVQEALSSVDDNRWSFDPYSIHAVLIDAVLDVYNASVWSARDLIRNIEKNRTSSSDPKPNYPQIHDIARHAIHSSETLNVAIGTLNSLLRQHNEFLEERPIMAKGATTICIHKCTTRTLRLQLQMFQNLLLRSQSNRERLQNEITLAFNTVAQHDSRVAVDIGQAAKMDSAAMKTIAILTLAFLPATFVATIFGMSSFDYSDGAWSLSRKFWIYWTISGPLTVITVVFWLYFQQRYFKKIRQS</sequence>
<dbReference type="EMBL" id="JH650984">
    <property type="protein sequence ID" value="EXA33895.1"/>
    <property type="molecule type" value="Genomic_DNA"/>
</dbReference>
<reference evidence="6" key="1">
    <citation type="submission" date="2011-10" db="EMBL/GenBank/DDBJ databases">
        <title>The Genome Sequence of Fusarium oxysporum HDV247.</title>
        <authorList>
            <consortium name="The Broad Institute Genome Sequencing Platform"/>
            <person name="Ma L.-J."/>
            <person name="Gale L.R."/>
            <person name="Schwartz D.C."/>
            <person name="Zhou S."/>
            <person name="Corby-Kistler H."/>
            <person name="Young S.K."/>
            <person name="Zeng Q."/>
            <person name="Gargeya S."/>
            <person name="Fitzgerald M."/>
            <person name="Haas B."/>
            <person name="Abouelleil A."/>
            <person name="Alvarado L."/>
            <person name="Arachchi H.M."/>
            <person name="Berlin A."/>
            <person name="Brown A."/>
            <person name="Chapman S.B."/>
            <person name="Chen Z."/>
            <person name="Dunbar C."/>
            <person name="Freedman E."/>
            <person name="Gearin G."/>
            <person name="Goldberg J."/>
            <person name="Griggs A."/>
            <person name="Gujja S."/>
            <person name="Heiman D."/>
            <person name="Howarth C."/>
            <person name="Larson L."/>
            <person name="Lui A."/>
            <person name="MacDonald P.J.P."/>
            <person name="Montmayeur A."/>
            <person name="Murphy C."/>
            <person name="Neiman D."/>
            <person name="Pearson M."/>
            <person name="Priest M."/>
            <person name="Roberts A."/>
            <person name="Saif S."/>
            <person name="Shea T."/>
            <person name="Shenoy N."/>
            <person name="Sisk P."/>
            <person name="Stolte C."/>
            <person name="Sykes S."/>
            <person name="Wortman J."/>
            <person name="Nusbaum C."/>
            <person name="Birren B."/>
        </authorList>
    </citation>
    <scope>NUCLEOTIDE SEQUENCE [LARGE SCALE GENOMIC DNA]</scope>
    <source>
        <strain evidence="6">HDV247</strain>
    </source>
</reference>
<evidence type="ECO:0000256" key="1">
    <source>
        <dbReference type="ARBA" id="ARBA00004141"/>
    </source>
</evidence>
<protein>
    <recommendedName>
        <fullName evidence="7">Magnesium transport protein CorA</fullName>
    </recommendedName>
</protein>
<dbReference type="InterPro" id="IPR002523">
    <property type="entry name" value="MgTranspt_CorA/ZnTranspt_ZntB"/>
</dbReference>
<evidence type="ECO:0000313" key="6">
    <source>
        <dbReference type="EMBL" id="EXA33895.1"/>
    </source>
</evidence>
<keyword evidence="3 5" id="KW-1133">Transmembrane helix</keyword>
<dbReference type="SUPFAM" id="SSF144083">
    <property type="entry name" value="Magnesium transport protein CorA, transmembrane region"/>
    <property type="match status" value="1"/>
</dbReference>
<accession>W9P1P1</accession>
<feature type="transmembrane region" description="Helical" evidence="5">
    <location>
        <begin position="363"/>
        <end position="383"/>
    </location>
</feature>
<evidence type="ECO:0008006" key="7">
    <source>
        <dbReference type="Google" id="ProtNLM"/>
    </source>
</evidence>
<dbReference type="HOGENOM" id="CLU_041307_1_1_1"/>
<reference evidence="6" key="2">
    <citation type="submission" date="2012-05" db="EMBL/GenBank/DDBJ databases">
        <title>Annotation of the Genome Sequence of Fusarium oxysporum HDV247.</title>
        <authorList>
            <consortium name="The Broad Institute Genomics Platform"/>
            <person name="Ma L.-J."/>
            <person name="Corby-Kistler H."/>
            <person name="Broz K."/>
            <person name="Gale L.R."/>
            <person name="Jonkers W."/>
            <person name="O'Donnell K."/>
            <person name="Ploetz R."/>
            <person name="Steinberg C."/>
            <person name="Schwartz D.C."/>
            <person name="VanEtten H."/>
            <person name="Zhou S."/>
            <person name="Young S.K."/>
            <person name="Zeng Q."/>
            <person name="Gargeya S."/>
            <person name="Fitzgerald M."/>
            <person name="Abouelleil A."/>
            <person name="Alvarado L."/>
            <person name="Chapman S.B."/>
            <person name="Gainer-Dewar J."/>
            <person name="Goldberg J."/>
            <person name="Griggs A."/>
            <person name="Gujja S."/>
            <person name="Hansen M."/>
            <person name="Howarth C."/>
            <person name="Imamovic A."/>
            <person name="Ireland A."/>
            <person name="Larimer J."/>
            <person name="McCowan C."/>
            <person name="Murphy C."/>
            <person name="Pearson M."/>
            <person name="Poon T.W."/>
            <person name="Priest M."/>
            <person name="Roberts A."/>
            <person name="Saif S."/>
            <person name="Shea T."/>
            <person name="Sykes S."/>
            <person name="Wortman J."/>
            <person name="Nusbaum C."/>
            <person name="Birren B."/>
        </authorList>
    </citation>
    <scope>NUCLEOTIDE SEQUENCE</scope>
    <source>
        <strain evidence="6">HDV247</strain>
    </source>
</reference>
<dbReference type="GO" id="GO:0046873">
    <property type="term" value="F:metal ion transmembrane transporter activity"/>
    <property type="evidence" value="ECO:0007669"/>
    <property type="project" value="InterPro"/>
</dbReference>
<dbReference type="GO" id="GO:0016020">
    <property type="term" value="C:membrane"/>
    <property type="evidence" value="ECO:0007669"/>
    <property type="project" value="UniProtKB-SubCell"/>
</dbReference>
<dbReference type="AlphaFoldDB" id="W9P1P1"/>
<gene>
    <name evidence="6" type="ORF">FOVG_15186</name>
</gene>
<keyword evidence="4 5" id="KW-0472">Membrane</keyword>
<dbReference type="Pfam" id="PF01544">
    <property type="entry name" value="CorA"/>
    <property type="match status" value="1"/>
</dbReference>
<dbReference type="Proteomes" id="UP000030751">
    <property type="component" value="Unassembled WGS sequence"/>
</dbReference>
<proteinExistence type="predicted"/>
<organism evidence="6">
    <name type="scientific">Fusarium oxysporum f. sp. pisi HDV247</name>
    <dbReference type="NCBI Taxonomy" id="1080344"/>
    <lineage>
        <taxon>Eukaryota</taxon>
        <taxon>Fungi</taxon>
        <taxon>Dikarya</taxon>
        <taxon>Ascomycota</taxon>
        <taxon>Pezizomycotina</taxon>
        <taxon>Sordariomycetes</taxon>
        <taxon>Hypocreomycetidae</taxon>
        <taxon>Hypocreales</taxon>
        <taxon>Nectriaceae</taxon>
        <taxon>Fusarium</taxon>
        <taxon>Fusarium oxysporum species complex</taxon>
    </lineage>
</organism>
<comment type="subcellular location">
    <subcellularLocation>
        <location evidence="1">Membrane</location>
        <topology evidence="1">Multi-pass membrane protein</topology>
    </subcellularLocation>
</comment>
<dbReference type="Gene3D" id="1.20.58.340">
    <property type="entry name" value="Magnesium transport protein CorA, transmembrane region"/>
    <property type="match status" value="1"/>
</dbReference>
<keyword evidence="2 5" id="KW-0812">Transmembrane</keyword>